<comment type="catalytic activity">
    <reaction evidence="12">
        <text>pyruvate + phosphate + ATP = phosphoenolpyruvate + AMP + diphosphate + H(+)</text>
        <dbReference type="Rhea" id="RHEA:10756"/>
        <dbReference type="ChEBI" id="CHEBI:15361"/>
        <dbReference type="ChEBI" id="CHEBI:15378"/>
        <dbReference type="ChEBI" id="CHEBI:30616"/>
        <dbReference type="ChEBI" id="CHEBI:33019"/>
        <dbReference type="ChEBI" id="CHEBI:43474"/>
        <dbReference type="ChEBI" id="CHEBI:58702"/>
        <dbReference type="ChEBI" id="CHEBI:456215"/>
        <dbReference type="EC" id="2.7.9.1"/>
    </reaction>
</comment>
<dbReference type="OrthoDB" id="9765468at2"/>
<dbReference type="Gene3D" id="1.10.189.10">
    <property type="entry name" value="Pyruvate Phosphate Dikinase, domain 2"/>
    <property type="match status" value="1"/>
</dbReference>
<dbReference type="InterPro" id="IPR018274">
    <property type="entry name" value="PEP_util_AS"/>
</dbReference>
<dbReference type="NCBIfam" id="TIGR01828">
    <property type="entry name" value="pyru_phos_dikin"/>
    <property type="match status" value="1"/>
</dbReference>
<keyword evidence="19" id="KW-0670">Pyruvate</keyword>
<gene>
    <name evidence="19" type="ORF">GJ654_14840</name>
</gene>
<dbReference type="GO" id="GO:0016301">
    <property type="term" value="F:kinase activity"/>
    <property type="evidence" value="ECO:0007669"/>
    <property type="project" value="UniProtKB-UniRule"/>
</dbReference>
<evidence type="ECO:0000256" key="5">
    <source>
        <dbReference type="ARBA" id="ARBA00020138"/>
    </source>
</evidence>
<dbReference type="InterPro" id="IPR023151">
    <property type="entry name" value="PEP_util_CS"/>
</dbReference>
<keyword evidence="11 15" id="KW-0460">Magnesium</keyword>
<keyword evidence="9 19" id="KW-0418">Kinase</keyword>
<evidence type="ECO:0000256" key="3">
    <source>
        <dbReference type="ARBA" id="ARBA00007837"/>
    </source>
</evidence>
<dbReference type="InterPro" id="IPR002192">
    <property type="entry name" value="PPDK_AMP/ATP-bd"/>
</dbReference>
<feature type="binding site" evidence="15">
    <location>
        <position position="782"/>
    </location>
    <ligand>
        <name>Mg(2+)</name>
        <dbReference type="ChEBI" id="CHEBI:18420"/>
    </ligand>
</feature>
<comment type="similarity">
    <text evidence="3 12">Belongs to the PEP-utilizing enzyme family.</text>
</comment>
<dbReference type="AlphaFoldDB" id="A0A6N8DTU5"/>
<keyword evidence="6 19" id="KW-0808">Transferase</keyword>
<proteinExistence type="inferred from homology"/>
<feature type="binding site" evidence="14">
    <location>
        <position position="574"/>
    </location>
    <ligand>
        <name>substrate</name>
    </ligand>
</feature>
<evidence type="ECO:0000256" key="4">
    <source>
        <dbReference type="ARBA" id="ARBA00011994"/>
    </source>
</evidence>
<dbReference type="NCBIfam" id="NF004531">
    <property type="entry name" value="PRK05878.1"/>
    <property type="match status" value="1"/>
</dbReference>
<protein>
    <recommendedName>
        <fullName evidence="5 12">Pyruvate, phosphate dikinase</fullName>
        <ecNumber evidence="4 12">2.7.9.1</ecNumber>
    </recommendedName>
</protein>
<dbReference type="PANTHER" id="PTHR22931:SF9">
    <property type="entry name" value="PYRUVATE, PHOSPHATE DIKINASE 1, CHLOROPLASTIC"/>
    <property type="match status" value="1"/>
</dbReference>
<evidence type="ECO:0000256" key="11">
    <source>
        <dbReference type="ARBA" id="ARBA00022842"/>
    </source>
</evidence>
<dbReference type="Pfam" id="PF00391">
    <property type="entry name" value="PEP-utilizers"/>
    <property type="match status" value="1"/>
</dbReference>
<dbReference type="InterPro" id="IPR000121">
    <property type="entry name" value="PEP_util_C"/>
</dbReference>
<comment type="caution">
    <text evidence="19">The sequence shown here is derived from an EMBL/GenBank/DDBJ whole genome shotgun (WGS) entry which is preliminary data.</text>
</comment>
<dbReference type="SUPFAM" id="SSF51621">
    <property type="entry name" value="Phosphoenolpyruvate/pyruvate domain"/>
    <property type="match status" value="1"/>
</dbReference>
<dbReference type="SUPFAM" id="SSF56059">
    <property type="entry name" value="Glutathione synthetase ATP-binding domain-like"/>
    <property type="match status" value="1"/>
</dbReference>
<feature type="binding site" evidence="15">
    <location>
        <position position="758"/>
    </location>
    <ligand>
        <name>Mg(2+)</name>
        <dbReference type="ChEBI" id="CHEBI:18420"/>
    </ligand>
</feature>
<feature type="domain" description="Pyruvate phosphate dikinase AMP/ATP-binding" evidence="17">
    <location>
        <begin position="319"/>
        <end position="370"/>
    </location>
</feature>
<dbReference type="RefSeq" id="WP_155446959.1">
    <property type="nucleotide sequence ID" value="NZ_JAOQNR010000007.1"/>
</dbReference>
<feature type="binding site" evidence="14">
    <location>
        <position position="782"/>
    </location>
    <ligand>
        <name>substrate</name>
    </ligand>
</feature>
<dbReference type="Gene3D" id="3.50.30.10">
    <property type="entry name" value="Phosphohistidine domain"/>
    <property type="match status" value="1"/>
</dbReference>
<dbReference type="InterPro" id="IPR015813">
    <property type="entry name" value="Pyrv/PenolPyrv_kinase-like_dom"/>
</dbReference>
<dbReference type="Gene3D" id="3.30.1490.20">
    <property type="entry name" value="ATP-grasp fold, A domain"/>
    <property type="match status" value="1"/>
</dbReference>
<organism evidence="19 20">
    <name type="scientific">Rhodoblastus acidophilus</name>
    <name type="common">Rhodopseudomonas acidophila</name>
    <dbReference type="NCBI Taxonomy" id="1074"/>
    <lineage>
        <taxon>Bacteria</taxon>
        <taxon>Pseudomonadati</taxon>
        <taxon>Pseudomonadota</taxon>
        <taxon>Alphaproteobacteria</taxon>
        <taxon>Hyphomicrobiales</taxon>
        <taxon>Rhodoblastaceae</taxon>
        <taxon>Rhodoblastus</taxon>
    </lineage>
</organism>
<sequence>MAKWVYSFGDGKAEGASAMKNLLGGKGANLAEMANLGLPVPPGFTISTEVCTYYYANGHTYPDDLKAQVEAALAQVGALTGHVFADAANPLLVSVRSGARASMPGMMDTVLNLGLNDVSVEAMSASSGDPRFAWDSYRRFIQMYSNVVMDIDHHNFEEILELYKDRKGYSQDTDLNANDWTQVVDGYKDVVKRETGKDFPQDAREQLWGAIGAVFSSWMNQRAITYRRLHDIPASWGTAVNVQAMVFGNMGDTSATGVAFTRNPSTGENALYGEFLINAQGEDVVAGIRTPQNITEAARIGAGSDKPSLESAMPVVYDEFVRATQLLEKHYRDMQDMEFTVERGKFWMLQTRNGKRTAKAALRVAVEMANEGLITREEAIGRIEPNSLDQLLHPTLDPKAPRKIVATGLPASPGAACGEVVFDSDEAEALKAGGRRVILVRVETSPEDIHGMHAAEGILTTRGGMTSHAAVVARGMGKPCVSGAGSIRVDYATQTFTASGQTFKKGDIITIDGANGQVIAGEVPMLQPELSGEFAILMTWADGARRLKVRTNADTPADARIARQFGAEGIGLCRTEHMFFEESRIIAVREMILAEEETGRRAALAKLEPMQRGDFAALFEIMQGLPVTIRLLDPPLHEFLPHKPEEVAEVAEATGISAEKLKRRADELHEFNPMLGFRGVRLAVAYPEIAEMQAKAIFEGAIEAQQKTGVAVTPEIMVPLVLSKREFDMVKARIDAVAESVFKAKGVTLPYHVGTMIELPRAALRAGDIAETAEFFSFGTNDLTQTTLGISRDDAGSFLGPYVQKGILAHDPFVTLDQEGVGELVALAAERGRKTRPGIKLGICGEHGGDPASIDFCERTGLDYVSCSPFRVPIARLAAAQAALHNGGATTA</sequence>
<evidence type="ECO:0000256" key="10">
    <source>
        <dbReference type="ARBA" id="ARBA00022840"/>
    </source>
</evidence>
<evidence type="ECO:0000256" key="6">
    <source>
        <dbReference type="ARBA" id="ARBA00022679"/>
    </source>
</evidence>
<feature type="binding site" evidence="14">
    <location>
        <position position="781"/>
    </location>
    <ligand>
        <name>substrate</name>
    </ligand>
</feature>
<feature type="active site" description="Proton donor" evidence="13">
    <location>
        <position position="844"/>
    </location>
</feature>
<keyword evidence="8" id="KW-0547">Nucleotide-binding</keyword>
<dbReference type="InterPro" id="IPR036637">
    <property type="entry name" value="Phosphohistidine_dom_sf"/>
</dbReference>
<reference evidence="19 20" key="1">
    <citation type="submission" date="2019-11" db="EMBL/GenBank/DDBJ databases">
        <title>Whole-genome sequence of a Rhodoblastus acidophilus DSM 142.</title>
        <authorList>
            <person name="Kyndt J.A."/>
            <person name="Meyer T.E."/>
        </authorList>
    </citation>
    <scope>NUCLEOTIDE SEQUENCE [LARGE SCALE GENOMIC DNA]</scope>
    <source>
        <strain evidence="19 20">DSM 142</strain>
    </source>
</reference>
<dbReference type="PANTHER" id="PTHR22931">
    <property type="entry name" value="PHOSPHOENOLPYRUVATE DIKINASE-RELATED"/>
    <property type="match status" value="1"/>
</dbReference>
<dbReference type="PROSITE" id="PS00742">
    <property type="entry name" value="PEP_ENZYMES_2"/>
    <property type="match status" value="1"/>
</dbReference>
<evidence type="ECO:0000259" key="18">
    <source>
        <dbReference type="Pfam" id="PF02896"/>
    </source>
</evidence>
<feature type="active site" description="Tele-phosphohistidine intermediate" evidence="13">
    <location>
        <position position="468"/>
    </location>
</feature>
<dbReference type="PROSITE" id="PS00370">
    <property type="entry name" value="PEP_ENZYMES_PHOS_SITE"/>
    <property type="match status" value="1"/>
</dbReference>
<dbReference type="Gene3D" id="1.20.80.30">
    <property type="match status" value="1"/>
</dbReference>
<evidence type="ECO:0000259" key="17">
    <source>
        <dbReference type="Pfam" id="PF01326"/>
    </source>
</evidence>
<evidence type="ECO:0000256" key="1">
    <source>
        <dbReference type="ARBA" id="ARBA00001946"/>
    </source>
</evidence>
<evidence type="ECO:0000256" key="13">
    <source>
        <dbReference type="PIRSR" id="PIRSR000853-1"/>
    </source>
</evidence>
<evidence type="ECO:0000259" key="16">
    <source>
        <dbReference type="Pfam" id="PF00391"/>
    </source>
</evidence>
<evidence type="ECO:0000256" key="2">
    <source>
        <dbReference type="ARBA" id="ARBA00003144"/>
    </source>
</evidence>
<keyword evidence="10" id="KW-0067">ATP-binding</keyword>
<dbReference type="GO" id="GO:0046872">
    <property type="term" value="F:metal ion binding"/>
    <property type="evidence" value="ECO:0007669"/>
    <property type="project" value="UniProtKB-UniRule"/>
</dbReference>
<evidence type="ECO:0000256" key="7">
    <source>
        <dbReference type="ARBA" id="ARBA00022723"/>
    </source>
</evidence>
<feature type="binding site" evidence="14">
    <location>
        <position position="780"/>
    </location>
    <ligand>
        <name>substrate</name>
    </ligand>
</feature>
<feature type="domain" description="Pyruvate phosphate dikinase AMP/ATP-binding" evidence="17">
    <location>
        <begin position="61"/>
        <end position="297"/>
    </location>
</feature>
<name>A0A6N8DTU5_RHOAC</name>
<evidence type="ECO:0000256" key="9">
    <source>
        <dbReference type="ARBA" id="ARBA00022777"/>
    </source>
</evidence>
<dbReference type="GO" id="GO:0005524">
    <property type="term" value="F:ATP binding"/>
    <property type="evidence" value="ECO:0007669"/>
    <property type="project" value="UniProtKB-UniRule"/>
</dbReference>
<feature type="domain" description="PEP-utilising enzyme mobile" evidence="16">
    <location>
        <begin position="436"/>
        <end position="516"/>
    </location>
</feature>
<dbReference type="Gene3D" id="3.30.470.20">
    <property type="entry name" value="ATP-grasp fold, B domain"/>
    <property type="match status" value="1"/>
</dbReference>
<evidence type="ECO:0000256" key="12">
    <source>
        <dbReference type="PIRNR" id="PIRNR000853"/>
    </source>
</evidence>
<keyword evidence="7 15" id="KW-0479">Metal-binding</keyword>
<dbReference type="Pfam" id="PF01326">
    <property type="entry name" value="PPDK_N"/>
    <property type="match status" value="2"/>
</dbReference>
<dbReference type="SUPFAM" id="SSF52009">
    <property type="entry name" value="Phosphohistidine domain"/>
    <property type="match status" value="1"/>
</dbReference>
<feature type="binding site" evidence="14">
    <location>
        <position position="630"/>
    </location>
    <ligand>
        <name>substrate</name>
    </ligand>
</feature>
<dbReference type="EMBL" id="WNKS01000015">
    <property type="protein sequence ID" value="MTV32264.1"/>
    <property type="molecule type" value="Genomic_DNA"/>
</dbReference>
<feature type="binding site" evidence="14">
    <location>
        <position position="758"/>
    </location>
    <ligand>
        <name>substrate</name>
    </ligand>
</feature>
<evidence type="ECO:0000256" key="14">
    <source>
        <dbReference type="PIRSR" id="PIRSR000853-2"/>
    </source>
</evidence>
<comment type="cofactor">
    <cofactor evidence="1 12 15">
        <name>Mg(2+)</name>
        <dbReference type="ChEBI" id="CHEBI:18420"/>
    </cofactor>
</comment>
<dbReference type="InterPro" id="IPR013815">
    <property type="entry name" value="ATP_grasp_subdomain_1"/>
</dbReference>
<dbReference type="Pfam" id="PF02896">
    <property type="entry name" value="PEP-utilizers_C"/>
    <property type="match status" value="1"/>
</dbReference>
<evidence type="ECO:0000313" key="20">
    <source>
        <dbReference type="Proteomes" id="UP000439113"/>
    </source>
</evidence>
<dbReference type="EC" id="2.7.9.1" evidence="4 12"/>
<evidence type="ECO:0000256" key="15">
    <source>
        <dbReference type="PIRSR" id="PIRSR000853-3"/>
    </source>
</evidence>
<evidence type="ECO:0000313" key="19">
    <source>
        <dbReference type="EMBL" id="MTV32264.1"/>
    </source>
</evidence>
<feature type="domain" description="PEP-utilising enzyme C-terminal" evidence="18">
    <location>
        <begin position="532"/>
        <end position="882"/>
    </location>
</feature>
<feature type="binding site" evidence="14">
    <location>
        <position position="779"/>
    </location>
    <ligand>
        <name>substrate</name>
    </ligand>
</feature>
<dbReference type="InterPro" id="IPR040442">
    <property type="entry name" value="Pyrv_kinase-like_dom_sf"/>
</dbReference>
<dbReference type="PIRSF" id="PIRSF000853">
    <property type="entry name" value="PPDK"/>
    <property type="match status" value="1"/>
</dbReference>
<dbReference type="InterPro" id="IPR008279">
    <property type="entry name" value="PEP-util_enz_mobile_dom"/>
</dbReference>
<dbReference type="Proteomes" id="UP000439113">
    <property type="component" value="Unassembled WGS sequence"/>
</dbReference>
<dbReference type="InterPro" id="IPR010121">
    <property type="entry name" value="Pyruvate_phosphate_dikinase"/>
</dbReference>
<accession>A0A6N8DTU5</accession>
<dbReference type="GO" id="GO:0050242">
    <property type="term" value="F:pyruvate, phosphate dikinase activity"/>
    <property type="evidence" value="ECO:0007669"/>
    <property type="project" value="UniProtKB-UniRule"/>
</dbReference>
<comment type="function">
    <text evidence="2">Catalyzes the reversible phosphorylation of pyruvate and phosphate.</text>
</comment>
<dbReference type="Gene3D" id="3.20.20.60">
    <property type="entry name" value="Phosphoenolpyruvate-binding domains"/>
    <property type="match status" value="1"/>
</dbReference>
<evidence type="ECO:0000256" key="8">
    <source>
        <dbReference type="ARBA" id="ARBA00022741"/>
    </source>
</evidence>